<dbReference type="SUPFAM" id="SSF51658">
    <property type="entry name" value="Xylose isomerase-like"/>
    <property type="match status" value="1"/>
</dbReference>
<sequence length="264" mass="28981">MVKADPVGVYSISVRGFEVEDLLVWANENAIPFLHLRGGPRGVDLVNRSPGQLEHWRRVARHSVPVTGVTADVDLADLVTGDEPTRRAAWEQVRQLCAAAHRLGARWVRLLARAPLTRAHALPSDPVLPTASLPLLVELHHPRWLDPDAFTALVALMRRHRGVRLLADTAQLGAALAGGGDRGIAAAVLDWSRVVHLSDDGTGLTHPEREEIATLAARRVAQGRAMEVALEWTGTDRSPRVCLDRYRSALAWWARVRARTGATR</sequence>
<name>A0A543N9B3_9ACTN</name>
<dbReference type="Proteomes" id="UP000317422">
    <property type="component" value="Unassembled WGS sequence"/>
</dbReference>
<dbReference type="OrthoDB" id="3366032at2"/>
<dbReference type="AlphaFoldDB" id="A0A543N9B3"/>
<evidence type="ECO:0000313" key="1">
    <source>
        <dbReference type="EMBL" id="TQN28426.1"/>
    </source>
</evidence>
<reference evidence="1 2" key="1">
    <citation type="submission" date="2019-06" db="EMBL/GenBank/DDBJ databases">
        <title>Sequencing the genomes of 1000 actinobacteria strains.</title>
        <authorList>
            <person name="Klenk H.-P."/>
        </authorList>
    </citation>
    <scope>NUCLEOTIDE SEQUENCE [LARGE SCALE GENOMIC DNA]</scope>
    <source>
        <strain evidence="1 2">DSM 45015</strain>
    </source>
</reference>
<keyword evidence="2" id="KW-1185">Reference proteome</keyword>
<evidence type="ECO:0000313" key="2">
    <source>
        <dbReference type="Proteomes" id="UP000317422"/>
    </source>
</evidence>
<protein>
    <recommendedName>
        <fullName evidence="3">Xylose isomerase-like TIM barrel protein</fullName>
    </recommendedName>
</protein>
<organism evidence="1 2">
    <name type="scientific">Haloactinospora alba</name>
    <dbReference type="NCBI Taxonomy" id="405555"/>
    <lineage>
        <taxon>Bacteria</taxon>
        <taxon>Bacillati</taxon>
        <taxon>Actinomycetota</taxon>
        <taxon>Actinomycetes</taxon>
        <taxon>Streptosporangiales</taxon>
        <taxon>Nocardiopsidaceae</taxon>
        <taxon>Haloactinospora</taxon>
    </lineage>
</organism>
<dbReference type="Gene3D" id="3.20.20.150">
    <property type="entry name" value="Divalent-metal-dependent TIM barrel enzymes"/>
    <property type="match status" value="1"/>
</dbReference>
<gene>
    <name evidence="1" type="ORF">FHX37_3771</name>
</gene>
<accession>A0A543N9B3</accession>
<dbReference type="EMBL" id="VFQC01000002">
    <property type="protein sequence ID" value="TQN28426.1"/>
    <property type="molecule type" value="Genomic_DNA"/>
</dbReference>
<dbReference type="InterPro" id="IPR036237">
    <property type="entry name" value="Xyl_isomerase-like_sf"/>
</dbReference>
<evidence type="ECO:0008006" key="3">
    <source>
        <dbReference type="Google" id="ProtNLM"/>
    </source>
</evidence>
<dbReference type="RefSeq" id="WP_141925482.1">
    <property type="nucleotide sequence ID" value="NZ_VFQC01000002.1"/>
</dbReference>
<proteinExistence type="predicted"/>
<comment type="caution">
    <text evidence="1">The sequence shown here is derived from an EMBL/GenBank/DDBJ whole genome shotgun (WGS) entry which is preliminary data.</text>
</comment>